<dbReference type="Proteomes" id="UP000034076">
    <property type="component" value="Unassembled WGS sequence"/>
</dbReference>
<dbReference type="AlphaFoldDB" id="A0A0M2NKH5"/>
<accession>A0A0M2NKH5</accession>
<sequence>MELTETRGTAEMFDKLCIRTSSAQMDWMRHCTEPAAV</sequence>
<evidence type="ECO:0000313" key="2">
    <source>
        <dbReference type="Proteomes" id="UP000034076"/>
    </source>
</evidence>
<comment type="caution">
    <text evidence="1">The sequence shown here is derived from an EMBL/GenBank/DDBJ whole genome shotgun (WGS) entry which is preliminary data.</text>
</comment>
<organism evidence="1 2">
    <name type="scientific">Christensenella hongkongensis</name>
    <dbReference type="NCBI Taxonomy" id="270498"/>
    <lineage>
        <taxon>Bacteria</taxon>
        <taxon>Bacillati</taxon>
        <taxon>Bacillota</taxon>
        <taxon>Clostridia</taxon>
        <taxon>Christensenellales</taxon>
        <taxon>Christensenellaceae</taxon>
        <taxon>Christensenella</taxon>
    </lineage>
</organism>
<protein>
    <submittedName>
        <fullName evidence="1">Uncharacterized protein</fullName>
    </submittedName>
</protein>
<name>A0A0M2NKH5_9FIRM</name>
<reference evidence="1 2" key="1">
    <citation type="submission" date="2015-04" db="EMBL/GenBank/DDBJ databases">
        <title>Draft genome sequence of bacteremic isolate Catabacter hongkongensis type strain HKU16T.</title>
        <authorList>
            <person name="Lau S.K."/>
            <person name="Teng J.L."/>
            <person name="Huang Y."/>
            <person name="Curreem S.O."/>
            <person name="Tsui S.K."/>
            <person name="Woo P.C."/>
        </authorList>
    </citation>
    <scope>NUCLEOTIDE SEQUENCE [LARGE SCALE GENOMIC DNA]</scope>
    <source>
        <strain evidence="1 2">HKU16</strain>
    </source>
</reference>
<gene>
    <name evidence="1" type="ORF">CHK_1339</name>
</gene>
<dbReference type="STRING" id="270498.CHK_1339"/>
<proteinExistence type="predicted"/>
<evidence type="ECO:0000313" key="1">
    <source>
        <dbReference type="EMBL" id="KKI50952.1"/>
    </source>
</evidence>
<keyword evidence="2" id="KW-1185">Reference proteome</keyword>
<dbReference type="EMBL" id="LAYJ01000088">
    <property type="protein sequence ID" value="KKI50952.1"/>
    <property type="molecule type" value="Genomic_DNA"/>
</dbReference>